<name>A0A7I8X4S1_BURXY</name>
<accession>A0A7I8X4S1</accession>
<organism evidence="2 3">
    <name type="scientific">Bursaphelenchus xylophilus</name>
    <name type="common">Pinewood nematode worm</name>
    <name type="synonym">Aphelenchoides xylophilus</name>
    <dbReference type="NCBI Taxonomy" id="6326"/>
    <lineage>
        <taxon>Eukaryota</taxon>
        <taxon>Metazoa</taxon>
        <taxon>Ecdysozoa</taxon>
        <taxon>Nematoda</taxon>
        <taxon>Chromadorea</taxon>
        <taxon>Rhabditida</taxon>
        <taxon>Tylenchina</taxon>
        <taxon>Tylenchomorpha</taxon>
        <taxon>Aphelenchoidea</taxon>
        <taxon>Aphelenchoididae</taxon>
        <taxon>Bursaphelenchus</taxon>
    </lineage>
</organism>
<evidence type="ECO:0000313" key="2">
    <source>
        <dbReference type="EMBL" id="CAD5230998.1"/>
    </source>
</evidence>
<evidence type="ECO:0000256" key="1">
    <source>
        <dbReference type="SAM" id="MobiDB-lite"/>
    </source>
</evidence>
<reference evidence="2" key="1">
    <citation type="submission" date="2020-09" db="EMBL/GenBank/DDBJ databases">
        <authorList>
            <person name="Kikuchi T."/>
        </authorList>
    </citation>
    <scope>NUCLEOTIDE SEQUENCE</scope>
    <source>
        <strain evidence="2">Ka4C1</strain>
    </source>
</reference>
<dbReference type="Proteomes" id="UP000582659">
    <property type="component" value="Unassembled WGS sequence"/>
</dbReference>
<gene>
    <name evidence="2" type="ORF">BXYJ_LOCUS11261</name>
</gene>
<proteinExistence type="predicted"/>
<keyword evidence="3" id="KW-1185">Reference proteome</keyword>
<protein>
    <submittedName>
        <fullName evidence="2">(pine wood nematode) hypothetical protein</fullName>
    </submittedName>
</protein>
<feature type="compositionally biased region" description="Basic and acidic residues" evidence="1">
    <location>
        <begin position="81"/>
        <end position="97"/>
    </location>
</feature>
<feature type="region of interest" description="Disordered" evidence="1">
    <location>
        <begin position="149"/>
        <end position="171"/>
    </location>
</feature>
<feature type="region of interest" description="Disordered" evidence="1">
    <location>
        <begin position="78"/>
        <end position="97"/>
    </location>
</feature>
<sequence length="212" mass="23488">MSTRMIKFKGDLNGSCGISGPCEEDEDCMSFAQRPNLAITCLPKNFEGLDTLVSKNNNLVIPACDKPKQLECRAANSPMVENERRAREKKQERPVKLERHARQINSPFSNCGAGSWTLARMNEKSLVNWVVIAATRRAHSQTATNRLLSADVAPGTSRRAGRGDGRTVSPSDGRCVMIAAMSATALVAIRRHSLRWEKSDESGSRRKFRDKN</sequence>
<dbReference type="AlphaFoldDB" id="A0A7I8X4S1"/>
<dbReference type="EMBL" id="CAJFDI010000005">
    <property type="protein sequence ID" value="CAD5230998.1"/>
    <property type="molecule type" value="Genomic_DNA"/>
</dbReference>
<dbReference type="Proteomes" id="UP000659654">
    <property type="component" value="Unassembled WGS sequence"/>
</dbReference>
<evidence type="ECO:0000313" key="3">
    <source>
        <dbReference type="Proteomes" id="UP000659654"/>
    </source>
</evidence>
<dbReference type="EMBL" id="CAJFCV020000005">
    <property type="protein sequence ID" value="CAG9122077.1"/>
    <property type="molecule type" value="Genomic_DNA"/>
</dbReference>
<comment type="caution">
    <text evidence="2">The sequence shown here is derived from an EMBL/GenBank/DDBJ whole genome shotgun (WGS) entry which is preliminary data.</text>
</comment>